<name>A0A9P4UNM4_9PEZI</name>
<gene>
    <name evidence="4" type="ORF">K431DRAFT_347565</name>
</gene>
<dbReference type="EMBL" id="MU003805">
    <property type="protein sequence ID" value="KAF2719953.1"/>
    <property type="molecule type" value="Genomic_DNA"/>
</dbReference>
<feature type="region of interest" description="Disordered" evidence="1">
    <location>
        <begin position="31"/>
        <end position="50"/>
    </location>
</feature>
<protein>
    <recommendedName>
        <fullName evidence="3">DUF6594 domain-containing protein</fullName>
    </recommendedName>
</protein>
<keyword evidence="2" id="KW-0812">Transmembrane</keyword>
<feature type="domain" description="DUF6594" evidence="3">
    <location>
        <begin position="56"/>
        <end position="332"/>
    </location>
</feature>
<feature type="transmembrane region" description="Helical" evidence="2">
    <location>
        <begin position="265"/>
        <end position="288"/>
    </location>
</feature>
<evidence type="ECO:0000313" key="4">
    <source>
        <dbReference type="EMBL" id="KAF2719953.1"/>
    </source>
</evidence>
<dbReference type="OrthoDB" id="5342093at2759"/>
<dbReference type="InterPro" id="IPR046529">
    <property type="entry name" value="DUF6594"/>
</dbReference>
<dbReference type="PANTHER" id="PTHR34502">
    <property type="entry name" value="DUF6594 DOMAIN-CONTAINING PROTEIN-RELATED"/>
    <property type="match status" value="1"/>
</dbReference>
<dbReference type="PANTHER" id="PTHR34502:SF5">
    <property type="entry name" value="DUF6594 DOMAIN-CONTAINING PROTEIN"/>
    <property type="match status" value="1"/>
</dbReference>
<sequence>MADQPVPAPVLHRIPLAVNEAALENGELHRLEKPSHSHPPPPPSSRIQSLESCPPYQKLAETLMGPVPEMAIMRKFGDLNMLNLMTLQAELIHFRERLLALGKASDRRMTNADIPKSLAQLLDPKNGCRREGAVMHPKLSEQMTLLLKMREKLEEYNKALLQVYQINALPKPDKSNSDQLRNWISKARKKDLSLNAPEYFTWASENEDDLVTLAKESDRDQFSKFFSGWVVRKYHALFGRHRKNRDWVDEEFGVARYSDRKMERVSVAFASVVASVLPVLAILILYVVKDTTNRIYITIAMTFVFALALAMFTSAKHHEIFAATSAFAAVEVVFIGSVQGS</sequence>
<feature type="transmembrane region" description="Helical" evidence="2">
    <location>
        <begin position="294"/>
        <end position="313"/>
    </location>
</feature>
<evidence type="ECO:0000256" key="1">
    <source>
        <dbReference type="SAM" id="MobiDB-lite"/>
    </source>
</evidence>
<evidence type="ECO:0000256" key="2">
    <source>
        <dbReference type="SAM" id="Phobius"/>
    </source>
</evidence>
<organism evidence="4 5">
    <name type="scientific">Polychaeton citri CBS 116435</name>
    <dbReference type="NCBI Taxonomy" id="1314669"/>
    <lineage>
        <taxon>Eukaryota</taxon>
        <taxon>Fungi</taxon>
        <taxon>Dikarya</taxon>
        <taxon>Ascomycota</taxon>
        <taxon>Pezizomycotina</taxon>
        <taxon>Dothideomycetes</taxon>
        <taxon>Dothideomycetidae</taxon>
        <taxon>Capnodiales</taxon>
        <taxon>Capnodiaceae</taxon>
        <taxon>Polychaeton</taxon>
    </lineage>
</organism>
<keyword evidence="2" id="KW-0472">Membrane</keyword>
<keyword evidence="2" id="KW-1133">Transmembrane helix</keyword>
<proteinExistence type="predicted"/>
<evidence type="ECO:0000259" key="3">
    <source>
        <dbReference type="Pfam" id="PF20237"/>
    </source>
</evidence>
<feature type="transmembrane region" description="Helical" evidence="2">
    <location>
        <begin position="320"/>
        <end position="338"/>
    </location>
</feature>
<keyword evidence="5" id="KW-1185">Reference proteome</keyword>
<dbReference type="Pfam" id="PF20237">
    <property type="entry name" value="DUF6594"/>
    <property type="match status" value="1"/>
</dbReference>
<dbReference type="Proteomes" id="UP000799441">
    <property type="component" value="Unassembled WGS sequence"/>
</dbReference>
<accession>A0A9P4UNM4</accession>
<comment type="caution">
    <text evidence="4">The sequence shown here is derived from an EMBL/GenBank/DDBJ whole genome shotgun (WGS) entry which is preliminary data.</text>
</comment>
<dbReference type="AlphaFoldDB" id="A0A9P4UNM4"/>
<evidence type="ECO:0000313" key="5">
    <source>
        <dbReference type="Proteomes" id="UP000799441"/>
    </source>
</evidence>
<reference evidence="4" key="1">
    <citation type="journal article" date="2020" name="Stud. Mycol.">
        <title>101 Dothideomycetes genomes: a test case for predicting lifestyles and emergence of pathogens.</title>
        <authorList>
            <person name="Haridas S."/>
            <person name="Albert R."/>
            <person name="Binder M."/>
            <person name="Bloem J."/>
            <person name="Labutti K."/>
            <person name="Salamov A."/>
            <person name="Andreopoulos B."/>
            <person name="Baker S."/>
            <person name="Barry K."/>
            <person name="Bills G."/>
            <person name="Bluhm B."/>
            <person name="Cannon C."/>
            <person name="Castanera R."/>
            <person name="Culley D."/>
            <person name="Daum C."/>
            <person name="Ezra D."/>
            <person name="Gonzalez J."/>
            <person name="Henrissat B."/>
            <person name="Kuo A."/>
            <person name="Liang C."/>
            <person name="Lipzen A."/>
            <person name="Lutzoni F."/>
            <person name="Magnuson J."/>
            <person name="Mondo S."/>
            <person name="Nolan M."/>
            <person name="Ohm R."/>
            <person name="Pangilinan J."/>
            <person name="Park H.-J."/>
            <person name="Ramirez L."/>
            <person name="Alfaro M."/>
            <person name="Sun H."/>
            <person name="Tritt A."/>
            <person name="Yoshinaga Y."/>
            <person name="Zwiers L.-H."/>
            <person name="Turgeon B."/>
            <person name="Goodwin S."/>
            <person name="Spatafora J."/>
            <person name="Crous P."/>
            <person name="Grigoriev I."/>
        </authorList>
    </citation>
    <scope>NUCLEOTIDE SEQUENCE</scope>
    <source>
        <strain evidence="4">CBS 116435</strain>
    </source>
</reference>